<keyword evidence="10" id="KW-1278">Translocase</keyword>
<evidence type="ECO:0000256" key="11">
    <source>
        <dbReference type="ARBA" id="ARBA00023136"/>
    </source>
</evidence>
<protein>
    <submittedName>
        <fullName evidence="14">Dipeptide ABC transporter ATP-binding subunit DppD</fullName>
    </submittedName>
</protein>
<dbReference type="RefSeq" id="WP_343808030.1">
    <property type="nucleotide sequence ID" value="NZ_BAAADE010000013.1"/>
</dbReference>
<evidence type="ECO:0000256" key="10">
    <source>
        <dbReference type="ARBA" id="ARBA00022967"/>
    </source>
</evidence>
<evidence type="ECO:0000259" key="13">
    <source>
        <dbReference type="PROSITE" id="PS50893"/>
    </source>
</evidence>
<keyword evidence="11" id="KW-0472">Membrane</keyword>
<evidence type="ECO:0000256" key="6">
    <source>
        <dbReference type="ARBA" id="ARBA00022741"/>
    </source>
</evidence>
<dbReference type="InterPro" id="IPR017871">
    <property type="entry name" value="ABC_transporter-like_CS"/>
</dbReference>
<organism evidence="14 15">
    <name type="scientific">Paenochrobactrum glaciei</name>
    <dbReference type="NCBI Taxonomy" id="486407"/>
    <lineage>
        <taxon>Bacteria</taxon>
        <taxon>Pseudomonadati</taxon>
        <taxon>Pseudomonadota</taxon>
        <taxon>Alphaproteobacteria</taxon>
        <taxon>Hyphomicrobiales</taxon>
        <taxon>Brucellaceae</taxon>
        <taxon>Paenochrobactrum</taxon>
    </lineage>
</organism>
<evidence type="ECO:0000313" key="15">
    <source>
        <dbReference type="Proteomes" id="UP001424441"/>
    </source>
</evidence>
<evidence type="ECO:0000256" key="12">
    <source>
        <dbReference type="ARBA" id="ARBA00025070"/>
    </source>
</evidence>
<gene>
    <name evidence="14" type="primary">dppD</name>
    <name evidence="14" type="ORF">GCM10008943_32260</name>
</gene>
<dbReference type="PANTHER" id="PTHR43297">
    <property type="entry name" value="OLIGOPEPTIDE TRANSPORT ATP-BINDING PROTEIN APPD"/>
    <property type="match status" value="1"/>
</dbReference>
<comment type="subcellular location">
    <subcellularLocation>
        <location evidence="1">Cell inner membrane</location>
        <topology evidence="1">Peripheral membrane protein</topology>
    </subcellularLocation>
</comment>
<dbReference type="Proteomes" id="UP001424441">
    <property type="component" value="Unassembled WGS sequence"/>
</dbReference>
<reference evidence="14 15" key="1">
    <citation type="journal article" date="2019" name="Int. J. Syst. Evol. Microbiol.">
        <title>The Global Catalogue of Microorganisms (GCM) 10K type strain sequencing project: providing services to taxonomists for standard genome sequencing and annotation.</title>
        <authorList>
            <consortium name="The Broad Institute Genomics Platform"/>
            <consortium name="The Broad Institute Genome Sequencing Center for Infectious Disease"/>
            <person name="Wu L."/>
            <person name="Ma J."/>
        </authorList>
    </citation>
    <scope>NUCLEOTIDE SEQUENCE [LARGE SCALE GENOMIC DNA]</scope>
    <source>
        <strain evidence="14 15">JCM 15115</strain>
    </source>
</reference>
<dbReference type="Pfam" id="PF00005">
    <property type="entry name" value="ABC_tran"/>
    <property type="match status" value="1"/>
</dbReference>
<dbReference type="PANTHER" id="PTHR43297:SF14">
    <property type="entry name" value="ATPASE AAA-TYPE CORE DOMAIN-CONTAINING PROTEIN"/>
    <property type="match status" value="1"/>
</dbReference>
<dbReference type="Pfam" id="PF08352">
    <property type="entry name" value="oligo_HPY"/>
    <property type="match status" value="1"/>
</dbReference>
<proteinExistence type="inferred from homology"/>
<dbReference type="GO" id="GO:0005524">
    <property type="term" value="F:ATP binding"/>
    <property type="evidence" value="ECO:0007669"/>
    <property type="project" value="UniProtKB-KW"/>
</dbReference>
<comment type="function">
    <text evidence="12">Probably part of an ABC transporter complex that could be involved in peptide import. Probably responsible for energy coupling to the transport system.</text>
</comment>
<dbReference type="SMART" id="SM00382">
    <property type="entry name" value="AAA"/>
    <property type="match status" value="1"/>
</dbReference>
<keyword evidence="3" id="KW-0813">Transport</keyword>
<dbReference type="InterPro" id="IPR003593">
    <property type="entry name" value="AAA+_ATPase"/>
</dbReference>
<dbReference type="PROSITE" id="PS50893">
    <property type="entry name" value="ABC_TRANSPORTER_2"/>
    <property type="match status" value="1"/>
</dbReference>
<keyword evidence="9" id="KW-0653">Protein transport</keyword>
<dbReference type="EMBL" id="BAAADE010000013">
    <property type="protein sequence ID" value="GAA0614630.1"/>
    <property type="molecule type" value="Genomic_DNA"/>
</dbReference>
<keyword evidence="7 14" id="KW-0067">ATP-binding</keyword>
<dbReference type="InterPro" id="IPR050388">
    <property type="entry name" value="ABC_Ni/Peptide_Import"/>
</dbReference>
<evidence type="ECO:0000256" key="5">
    <source>
        <dbReference type="ARBA" id="ARBA00022519"/>
    </source>
</evidence>
<dbReference type="InterPro" id="IPR003439">
    <property type="entry name" value="ABC_transporter-like_ATP-bd"/>
</dbReference>
<dbReference type="PROSITE" id="PS00211">
    <property type="entry name" value="ABC_TRANSPORTER_1"/>
    <property type="match status" value="1"/>
</dbReference>
<dbReference type="CDD" id="cd03257">
    <property type="entry name" value="ABC_NikE_OppD_transporters"/>
    <property type="match status" value="1"/>
</dbReference>
<evidence type="ECO:0000256" key="2">
    <source>
        <dbReference type="ARBA" id="ARBA00005417"/>
    </source>
</evidence>
<dbReference type="NCBIfam" id="TIGR01727">
    <property type="entry name" value="oligo_HPY"/>
    <property type="match status" value="1"/>
</dbReference>
<keyword evidence="15" id="KW-1185">Reference proteome</keyword>
<comment type="caution">
    <text evidence="14">The sequence shown here is derived from an EMBL/GenBank/DDBJ whole genome shotgun (WGS) entry which is preliminary data.</text>
</comment>
<keyword evidence="4" id="KW-1003">Cell membrane</keyword>
<evidence type="ECO:0000256" key="7">
    <source>
        <dbReference type="ARBA" id="ARBA00022840"/>
    </source>
</evidence>
<keyword evidence="6" id="KW-0547">Nucleotide-binding</keyword>
<dbReference type="Gene3D" id="3.40.50.300">
    <property type="entry name" value="P-loop containing nucleotide triphosphate hydrolases"/>
    <property type="match status" value="1"/>
</dbReference>
<accession>A0ABN1GMK3</accession>
<name>A0ABN1GMK3_9HYPH</name>
<dbReference type="InterPro" id="IPR027417">
    <property type="entry name" value="P-loop_NTPase"/>
</dbReference>
<keyword evidence="5" id="KW-0997">Cell inner membrane</keyword>
<dbReference type="SUPFAM" id="SSF52540">
    <property type="entry name" value="P-loop containing nucleoside triphosphate hydrolases"/>
    <property type="match status" value="1"/>
</dbReference>
<evidence type="ECO:0000256" key="9">
    <source>
        <dbReference type="ARBA" id="ARBA00022927"/>
    </source>
</evidence>
<evidence type="ECO:0000256" key="3">
    <source>
        <dbReference type="ARBA" id="ARBA00022448"/>
    </source>
</evidence>
<evidence type="ECO:0000256" key="4">
    <source>
        <dbReference type="ARBA" id="ARBA00022475"/>
    </source>
</evidence>
<dbReference type="InterPro" id="IPR013563">
    <property type="entry name" value="Oligopep_ABC_C"/>
</dbReference>
<keyword evidence="8" id="KW-0571">Peptide transport</keyword>
<sequence>MTDLLLDIHQLKVGFHSAKGTVQAVRGVDLQVKRGETLAIVGESGCGKSTLAKALIRQNQAPFTPQKTCIEGRAQLFAGKNHDLINASSSQMRNIRARHIAMISQDALSGLNPVLSIGYQVGEAFACNHPELSRTARNNKIFSILDEVGLPEPENMARRFPHQLSGGQRQRVMIAMAVARQPDLIIADEPTTALDVSVQARILKLLKAEQQKTGAAIIFITHDLGVVARIADRVAVMYAGQIVETATVRDFLLAPRHPYTAGLLASVPGHKSDYPRLTGYAPEPRSVTTGCAFRPRCLRACDNCTIMPPATGQSSHYVYCWNTVQ</sequence>
<evidence type="ECO:0000313" key="14">
    <source>
        <dbReference type="EMBL" id="GAA0614630.1"/>
    </source>
</evidence>
<evidence type="ECO:0000256" key="8">
    <source>
        <dbReference type="ARBA" id="ARBA00022856"/>
    </source>
</evidence>
<comment type="similarity">
    <text evidence="2">Belongs to the ABC transporter superfamily.</text>
</comment>
<evidence type="ECO:0000256" key="1">
    <source>
        <dbReference type="ARBA" id="ARBA00004417"/>
    </source>
</evidence>
<feature type="domain" description="ABC transporter" evidence="13">
    <location>
        <begin position="8"/>
        <end position="264"/>
    </location>
</feature>